<accession>A0A2U8FHU1</accession>
<keyword evidence="2" id="KW-1185">Reference proteome</keyword>
<evidence type="ECO:0000313" key="1">
    <source>
        <dbReference type="EMBL" id="AWI50126.1"/>
    </source>
</evidence>
<evidence type="ECO:0000313" key="2">
    <source>
        <dbReference type="Proteomes" id="UP000244920"/>
    </source>
</evidence>
<sequence length="168" mass="19708">MALNVDLSKMSYDEFKTFMMGLATLYSDVDSNYNFISLYKDLKSIAKRIDRLPLDLFTIFGAYEIADNQVVLAVFKVNLEYKDDDSSPHISKTEVSFAEDTIYLRCPFSVRDLLSQPDYVAKAEEVYPRIMEELLKEKENERRKSKVKWTKEQIEEINKMIENDDIPF</sequence>
<dbReference type="EMBL" id="CP029206">
    <property type="protein sequence ID" value="AWI50126.1"/>
    <property type="molecule type" value="Genomic_DNA"/>
</dbReference>
<gene>
    <name evidence="1" type="ORF">DDU33_00815</name>
</gene>
<proteinExistence type="predicted"/>
<name>A0A2U8FHU1_9PAST</name>
<dbReference type="KEGG" id="apor:DDU33_00815"/>
<dbReference type="Proteomes" id="UP000244920">
    <property type="component" value="Chromosome"/>
</dbReference>
<reference evidence="2" key="1">
    <citation type="submission" date="2018-05" db="EMBL/GenBank/DDBJ databases">
        <title>Complete genome sequence of Actinobacillus porcitonsillarum reference strain 9953L55 (CCUG 46996).</title>
        <authorList>
            <person name="Dona V."/>
            <person name="Perreten V."/>
        </authorList>
    </citation>
    <scope>NUCLEOTIDE SEQUENCE [LARGE SCALE GENOMIC DNA]</scope>
    <source>
        <strain evidence="2">9953L55</strain>
    </source>
</reference>
<protein>
    <submittedName>
        <fullName evidence="1">Uncharacterized protein</fullName>
    </submittedName>
</protein>
<organism evidence="1 2">
    <name type="scientific">Actinobacillus porcitonsillarum</name>
    <dbReference type="NCBI Taxonomy" id="189834"/>
    <lineage>
        <taxon>Bacteria</taxon>
        <taxon>Pseudomonadati</taxon>
        <taxon>Pseudomonadota</taxon>
        <taxon>Gammaproteobacteria</taxon>
        <taxon>Pasteurellales</taxon>
        <taxon>Pasteurellaceae</taxon>
        <taxon>Actinobacillus</taxon>
    </lineage>
</organism>
<dbReference type="RefSeq" id="WP_108922520.1">
    <property type="nucleotide sequence ID" value="NZ_CP029206.1"/>
</dbReference>
<dbReference type="AlphaFoldDB" id="A0A2U8FHU1"/>